<reference evidence="3" key="1">
    <citation type="submission" date="2015-01" db="EMBL/GenBank/DDBJ databases">
        <authorList>
            <person name="Aksoy S."/>
            <person name="Warren W."/>
            <person name="Wilson R.K."/>
        </authorList>
    </citation>
    <scope>NUCLEOTIDE SEQUENCE [LARGE SCALE GENOMIC DNA]</scope>
    <source>
        <strain evidence="3">IAEA</strain>
    </source>
</reference>
<proteinExistence type="predicted"/>
<feature type="region of interest" description="Disordered" evidence="1">
    <location>
        <begin position="214"/>
        <end position="235"/>
    </location>
</feature>
<reference evidence="2" key="2">
    <citation type="submission" date="2020-05" db="UniProtKB">
        <authorList>
            <consortium name="EnsemblMetazoa"/>
        </authorList>
    </citation>
    <scope>IDENTIFICATION</scope>
    <source>
        <strain evidence="2">IAEA</strain>
    </source>
</reference>
<sequence>MQEEHNLRVPCEPSTNALRKKLRKPQDVNEDVFLLALPKAIVPCNLSHIAFETTVMSAQHSSYSYLPRTLFSFDIIGLEYFANPSSLTDSLQMHYLLPIIFHWLINTDKSFFICSTCRLIAYSNVKKKIDDTPVPNNYHSQNCPSPHVPSASTEKISVNEVEVNEMFTIMEGEASERQNNYENKTKEKNLITHKTKSKENKASRFIYFNAPASLTTSRQQQPPPTPPLALHTIHC</sequence>
<protein>
    <submittedName>
        <fullName evidence="2">Uncharacterized protein</fullName>
    </submittedName>
</protein>
<name>A0A1B0BNP0_9MUSC</name>
<dbReference type="Proteomes" id="UP000092460">
    <property type="component" value="Unassembled WGS sequence"/>
</dbReference>
<evidence type="ECO:0000313" key="2">
    <source>
        <dbReference type="EnsemblMetazoa" id="GPPI035758-PA"/>
    </source>
</evidence>
<dbReference type="EnsemblMetazoa" id="GPPI035758-RA">
    <property type="protein sequence ID" value="GPPI035758-PA"/>
    <property type="gene ID" value="GPPI035758"/>
</dbReference>
<keyword evidence="3" id="KW-1185">Reference proteome</keyword>
<dbReference type="VEuPathDB" id="VectorBase:GPPI035758"/>
<accession>A0A1B0BNP0</accession>
<dbReference type="EMBL" id="JXJN01017544">
    <property type="status" value="NOT_ANNOTATED_CDS"/>
    <property type="molecule type" value="Genomic_DNA"/>
</dbReference>
<organism evidence="2 3">
    <name type="scientific">Glossina palpalis gambiensis</name>
    <dbReference type="NCBI Taxonomy" id="67801"/>
    <lineage>
        <taxon>Eukaryota</taxon>
        <taxon>Metazoa</taxon>
        <taxon>Ecdysozoa</taxon>
        <taxon>Arthropoda</taxon>
        <taxon>Hexapoda</taxon>
        <taxon>Insecta</taxon>
        <taxon>Pterygota</taxon>
        <taxon>Neoptera</taxon>
        <taxon>Endopterygota</taxon>
        <taxon>Diptera</taxon>
        <taxon>Brachycera</taxon>
        <taxon>Muscomorpha</taxon>
        <taxon>Hippoboscoidea</taxon>
        <taxon>Glossinidae</taxon>
        <taxon>Glossina</taxon>
    </lineage>
</organism>
<evidence type="ECO:0000256" key="1">
    <source>
        <dbReference type="SAM" id="MobiDB-lite"/>
    </source>
</evidence>
<dbReference type="AlphaFoldDB" id="A0A1B0BNP0"/>
<evidence type="ECO:0000313" key="3">
    <source>
        <dbReference type="Proteomes" id="UP000092460"/>
    </source>
</evidence>